<evidence type="ECO:0000256" key="4">
    <source>
        <dbReference type="ARBA" id="ARBA00021436"/>
    </source>
</evidence>
<dbReference type="OrthoDB" id="2136125at2759"/>
<evidence type="ECO:0000256" key="3">
    <source>
        <dbReference type="ARBA" id="ARBA00004496"/>
    </source>
</evidence>
<gene>
    <name evidence="7" type="ORF">D910_07528</name>
</gene>
<evidence type="ECO:0000256" key="1">
    <source>
        <dbReference type="ARBA" id="ARBA00003056"/>
    </source>
</evidence>
<dbReference type="EMBL" id="KB632218">
    <property type="protein sequence ID" value="ERL90174.1"/>
    <property type="molecule type" value="Genomic_DNA"/>
</dbReference>
<keyword evidence="6" id="KW-0539">Nucleus</keyword>
<keyword evidence="5" id="KW-0963">Cytoplasm</keyword>
<evidence type="ECO:0000256" key="6">
    <source>
        <dbReference type="ARBA" id="ARBA00023242"/>
    </source>
</evidence>
<dbReference type="Pfam" id="PF14713">
    <property type="entry name" value="DUF4464"/>
    <property type="match status" value="1"/>
</dbReference>
<evidence type="ECO:0000313" key="7">
    <source>
        <dbReference type="EMBL" id="ERL90174.1"/>
    </source>
</evidence>
<dbReference type="Proteomes" id="UP000030742">
    <property type="component" value="Unassembled WGS sequence"/>
</dbReference>
<protein>
    <recommendedName>
        <fullName evidence="4">Cilia- and flagella-associated protein 299</fullName>
    </recommendedName>
</protein>
<dbReference type="GO" id="GO:0005634">
    <property type="term" value="C:nucleus"/>
    <property type="evidence" value="ECO:0007669"/>
    <property type="project" value="UniProtKB-SubCell"/>
</dbReference>
<comment type="function">
    <text evidence="1">May be involved in spermatogenesis.</text>
</comment>
<sequence length="286" mass="33508">MQFTFDRPEEKPPLTEFDLINYETYEDYLDSLYNDLDRCYLQDTNMCRKIAEFGYRRDGNTFSRQEFEQKRKKVQFYLSPLKPNINASTGFRFGDAAQNALALRERANRTGIMTTIIFIKYGTSSYTASNDREISGYIDYAHSLIKKDWKKFFKENQPMYPDRYDLGFYNWKKDATVINDSLYYKTLMSPTKGLVFQNKFDRMLIVPDPFAIIPGQKTTRVRVRTKMYNNFVLIDHILRSRNRASSCIGQSHIALLAAGNGTLSTVVQLGRFHLHRKPHLLLCKLK</sequence>
<name>U4U8C7_DENPD</name>
<organism evidence="7 8">
    <name type="scientific">Dendroctonus ponderosae</name>
    <name type="common">Mountain pine beetle</name>
    <dbReference type="NCBI Taxonomy" id="77166"/>
    <lineage>
        <taxon>Eukaryota</taxon>
        <taxon>Metazoa</taxon>
        <taxon>Ecdysozoa</taxon>
        <taxon>Arthropoda</taxon>
        <taxon>Hexapoda</taxon>
        <taxon>Insecta</taxon>
        <taxon>Pterygota</taxon>
        <taxon>Neoptera</taxon>
        <taxon>Endopterygota</taxon>
        <taxon>Coleoptera</taxon>
        <taxon>Polyphaga</taxon>
        <taxon>Cucujiformia</taxon>
        <taxon>Curculionidae</taxon>
        <taxon>Scolytinae</taxon>
        <taxon>Dendroctonus</taxon>
    </lineage>
</organism>
<reference evidence="7 8" key="1">
    <citation type="journal article" date="2013" name="Genome Biol.">
        <title>Draft genome of the mountain pine beetle, Dendroctonus ponderosae Hopkins, a major forest pest.</title>
        <authorList>
            <person name="Keeling C.I."/>
            <person name="Yuen M.M."/>
            <person name="Liao N.Y."/>
            <person name="Docking T.R."/>
            <person name="Chan S.K."/>
            <person name="Taylor G.A."/>
            <person name="Palmquist D.L."/>
            <person name="Jackman S.D."/>
            <person name="Nguyen A."/>
            <person name="Li M."/>
            <person name="Henderson H."/>
            <person name="Janes J.K."/>
            <person name="Zhao Y."/>
            <person name="Pandoh P."/>
            <person name="Moore R."/>
            <person name="Sperling F.A."/>
            <person name="Huber D.P."/>
            <person name="Birol I."/>
            <person name="Jones S.J."/>
            <person name="Bohlmann J."/>
        </authorList>
    </citation>
    <scope>NUCLEOTIDE SEQUENCE</scope>
</reference>
<accession>U4U8C7</accession>
<evidence type="ECO:0000256" key="5">
    <source>
        <dbReference type="ARBA" id="ARBA00022490"/>
    </source>
</evidence>
<dbReference type="InterPro" id="IPR027887">
    <property type="entry name" value="DUF4464"/>
</dbReference>
<dbReference type="GO" id="GO:0005737">
    <property type="term" value="C:cytoplasm"/>
    <property type="evidence" value="ECO:0007669"/>
    <property type="project" value="UniProtKB-SubCell"/>
</dbReference>
<dbReference type="AlphaFoldDB" id="U4U8C7"/>
<comment type="subcellular location">
    <subcellularLocation>
        <location evidence="3">Cytoplasm</location>
    </subcellularLocation>
    <subcellularLocation>
        <location evidence="2">Nucleus</location>
    </subcellularLocation>
</comment>
<proteinExistence type="predicted"/>
<evidence type="ECO:0000313" key="8">
    <source>
        <dbReference type="Proteomes" id="UP000030742"/>
    </source>
</evidence>
<dbReference type="PANTHER" id="PTHR33588:SF1">
    <property type="entry name" value="CILIA- AND FLAGELLA-ASSOCIATED PROTEIN 299"/>
    <property type="match status" value="1"/>
</dbReference>
<evidence type="ECO:0000256" key="2">
    <source>
        <dbReference type="ARBA" id="ARBA00004123"/>
    </source>
</evidence>
<dbReference type="PANTHER" id="PTHR33588">
    <property type="entry name" value="CILIA- AND FLAGELLA-ASSOCIATED PROTEIN 299"/>
    <property type="match status" value="1"/>
</dbReference>